<reference evidence="9" key="1">
    <citation type="submission" date="2022-06" db="EMBL/GenBank/DDBJ databases">
        <title>Sphingomicrobium sedimins sp. nov., a marine bacterium isolated from tidal flat.</title>
        <authorList>
            <person name="Kim C.-H."/>
            <person name="Yoo Y."/>
            <person name="Kim J.-J."/>
        </authorList>
    </citation>
    <scope>NUCLEOTIDE SEQUENCE</scope>
    <source>
        <strain evidence="9">GRR-S6-50</strain>
    </source>
</reference>
<keyword evidence="5 7" id="KW-1133">Transmembrane helix</keyword>
<dbReference type="RefSeq" id="WP_252114674.1">
    <property type="nucleotide sequence ID" value="NZ_JAMSHT010000001.1"/>
</dbReference>
<dbReference type="EMBL" id="JAMSHT010000001">
    <property type="protein sequence ID" value="MCM8558060.1"/>
    <property type="molecule type" value="Genomic_DNA"/>
</dbReference>
<organism evidence="9 10">
    <name type="scientific">Sphingomicrobium sediminis</name>
    <dbReference type="NCBI Taxonomy" id="2950949"/>
    <lineage>
        <taxon>Bacteria</taxon>
        <taxon>Pseudomonadati</taxon>
        <taxon>Pseudomonadota</taxon>
        <taxon>Alphaproteobacteria</taxon>
        <taxon>Sphingomonadales</taxon>
        <taxon>Sphingomonadaceae</taxon>
        <taxon>Sphingomicrobium</taxon>
    </lineage>
</organism>
<keyword evidence="3" id="KW-1003">Cell membrane</keyword>
<evidence type="ECO:0000256" key="1">
    <source>
        <dbReference type="ARBA" id="ARBA00004651"/>
    </source>
</evidence>
<keyword evidence="4 7" id="KW-0812">Transmembrane</keyword>
<gene>
    <name evidence="9" type="ORF">NDO55_09520</name>
</gene>
<evidence type="ECO:0000256" key="4">
    <source>
        <dbReference type="ARBA" id="ARBA00022692"/>
    </source>
</evidence>
<proteinExistence type="inferred from homology"/>
<name>A0A9X2EHE1_9SPHN</name>
<feature type="transmembrane region" description="Helical" evidence="7">
    <location>
        <begin position="67"/>
        <end position="87"/>
    </location>
</feature>
<comment type="subcellular location">
    <subcellularLocation>
        <location evidence="1">Cell membrane</location>
        <topology evidence="1">Multi-pass membrane protein</topology>
    </subcellularLocation>
</comment>
<dbReference type="Pfam" id="PF04239">
    <property type="entry name" value="DUF421"/>
    <property type="match status" value="1"/>
</dbReference>
<feature type="transmembrane region" description="Helical" evidence="7">
    <location>
        <begin position="43"/>
        <end position="61"/>
    </location>
</feature>
<feature type="domain" description="YetF C-terminal" evidence="8">
    <location>
        <begin position="91"/>
        <end position="159"/>
    </location>
</feature>
<evidence type="ECO:0000313" key="10">
    <source>
        <dbReference type="Proteomes" id="UP001155128"/>
    </source>
</evidence>
<keyword evidence="6 7" id="KW-0472">Membrane</keyword>
<dbReference type="InterPro" id="IPR023090">
    <property type="entry name" value="UPF0702_alpha/beta_dom_sf"/>
</dbReference>
<accession>A0A9X2EHE1</accession>
<dbReference type="InterPro" id="IPR007353">
    <property type="entry name" value="DUF421"/>
</dbReference>
<feature type="transmembrane region" description="Helical" evidence="7">
    <location>
        <begin position="12"/>
        <end position="31"/>
    </location>
</feature>
<evidence type="ECO:0000259" key="8">
    <source>
        <dbReference type="Pfam" id="PF04239"/>
    </source>
</evidence>
<comment type="similarity">
    <text evidence="2">Belongs to the UPF0702 family.</text>
</comment>
<keyword evidence="10" id="KW-1185">Reference proteome</keyword>
<protein>
    <submittedName>
        <fullName evidence="9">DUF421 domain-containing protein</fullName>
    </submittedName>
</protein>
<dbReference type="GO" id="GO:0005886">
    <property type="term" value="C:plasma membrane"/>
    <property type="evidence" value="ECO:0007669"/>
    <property type="project" value="UniProtKB-SubCell"/>
</dbReference>
<dbReference type="Gene3D" id="3.30.240.20">
    <property type="entry name" value="bsu07140 like domains"/>
    <property type="match status" value="1"/>
</dbReference>
<evidence type="ECO:0000256" key="7">
    <source>
        <dbReference type="SAM" id="Phobius"/>
    </source>
</evidence>
<dbReference type="AlphaFoldDB" id="A0A9X2EHE1"/>
<comment type="caution">
    <text evidence="9">The sequence shown here is derived from an EMBL/GenBank/DDBJ whole genome shotgun (WGS) entry which is preliminary data.</text>
</comment>
<dbReference type="Proteomes" id="UP001155128">
    <property type="component" value="Unassembled WGS sequence"/>
</dbReference>
<sequence length="173" mass="18728">MFHPEPIADMVLRGLVLAAIALVWVVINVRILGLRSFSKMTSFDFVMTVAVGSLLAGAAQASEWTGFGQALIAVSGLFIVQFFVASIRKSSDPFENAIGNSPVLLMRDGVIDDEALRRTRVSRGDLIAKLREANVLDFSQVRAAILESTGDVSVLHGDKLDEALLDNVERLEG</sequence>
<dbReference type="PANTHER" id="PTHR34582:SF6">
    <property type="entry name" value="UPF0702 TRANSMEMBRANE PROTEIN YCAP"/>
    <property type="match status" value="1"/>
</dbReference>
<evidence type="ECO:0000313" key="9">
    <source>
        <dbReference type="EMBL" id="MCM8558060.1"/>
    </source>
</evidence>
<dbReference type="PANTHER" id="PTHR34582">
    <property type="entry name" value="UPF0702 TRANSMEMBRANE PROTEIN YCAP"/>
    <property type="match status" value="1"/>
</dbReference>
<evidence type="ECO:0000256" key="5">
    <source>
        <dbReference type="ARBA" id="ARBA00022989"/>
    </source>
</evidence>
<evidence type="ECO:0000256" key="6">
    <source>
        <dbReference type="ARBA" id="ARBA00023136"/>
    </source>
</evidence>
<evidence type="ECO:0000256" key="3">
    <source>
        <dbReference type="ARBA" id="ARBA00022475"/>
    </source>
</evidence>
<evidence type="ECO:0000256" key="2">
    <source>
        <dbReference type="ARBA" id="ARBA00006448"/>
    </source>
</evidence>